<dbReference type="GO" id="GO:0016787">
    <property type="term" value="F:hydrolase activity"/>
    <property type="evidence" value="ECO:0007669"/>
    <property type="project" value="UniProtKB-KW"/>
</dbReference>
<gene>
    <name evidence="4" type="ORF">MGAL_10B050739</name>
</gene>
<dbReference type="Gene3D" id="3.40.50.1820">
    <property type="entry name" value="alpha/beta hydrolase"/>
    <property type="match status" value="3"/>
</dbReference>
<protein>
    <recommendedName>
        <fullName evidence="3">Carboxylesterase type B domain-containing protein</fullName>
    </recommendedName>
</protein>
<dbReference type="EMBL" id="UYJE01001612">
    <property type="protein sequence ID" value="VDI03643.1"/>
    <property type="molecule type" value="Genomic_DNA"/>
</dbReference>
<dbReference type="InterPro" id="IPR019826">
    <property type="entry name" value="Carboxylesterase_B_AS"/>
</dbReference>
<accession>A0A8B6CCV1</accession>
<dbReference type="InterPro" id="IPR002018">
    <property type="entry name" value="CarbesteraseB"/>
</dbReference>
<evidence type="ECO:0000256" key="2">
    <source>
        <dbReference type="ARBA" id="ARBA00022801"/>
    </source>
</evidence>
<reference evidence="4" key="1">
    <citation type="submission" date="2018-11" db="EMBL/GenBank/DDBJ databases">
        <authorList>
            <person name="Alioto T."/>
            <person name="Alioto T."/>
        </authorList>
    </citation>
    <scope>NUCLEOTIDE SEQUENCE</scope>
</reference>
<keyword evidence="5" id="KW-1185">Reference proteome</keyword>
<evidence type="ECO:0000256" key="1">
    <source>
        <dbReference type="ARBA" id="ARBA00005964"/>
    </source>
</evidence>
<dbReference type="PROSITE" id="PS00122">
    <property type="entry name" value="CARBOXYLESTERASE_B_1"/>
    <property type="match status" value="1"/>
</dbReference>
<dbReference type="SUPFAM" id="SSF53474">
    <property type="entry name" value="alpha/beta-Hydrolases"/>
    <property type="match status" value="3"/>
</dbReference>
<name>A0A8B6CCV1_MYTGA</name>
<feature type="domain" description="Carboxylesterase type B" evidence="3">
    <location>
        <begin position="1"/>
        <end position="488"/>
    </location>
</feature>
<organism evidence="4 5">
    <name type="scientific">Mytilus galloprovincialis</name>
    <name type="common">Mediterranean mussel</name>
    <dbReference type="NCBI Taxonomy" id="29158"/>
    <lineage>
        <taxon>Eukaryota</taxon>
        <taxon>Metazoa</taxon>
        <taxon>Spiralia</taxon>
        <taxon>Lophotrochozoa</taxon>
        <taxon>Mollusca</taxon>
        <taxon>Bivalvia</taxon>
        <taxon>Autobranchia</taxon>
        <taxon>Pteriomorphia</taxon>
        <taxon>Mytilida</taxon>
        <taxon>Mytiloidea</taxon>
        <taxon>Mytilidae</taxon>
        <taxon>Mytilinae</taxon>
        <taxon>Mytilus</taxon>
    </lineage>
</organism>
<proteinExistence type="inferred from homology"/>
<comment type="similarity">
    <text evidence="1">Belongs to the type-B carboxylesterase/lipase family.</text>
</comment>
<evidence type="ECO:0000313" key="4">
    <source>
        <dbReference type="EMBL" id="VDI03643.1"/>
    </source>
</evidence>
<dbReference type="PANTHER" id="PTHR11559">
    <property type="entry name" value="CARBOXYLESTERASE"/>
    <property type="match status" value="1"/>
</dbReference>
<feature type="domain" description="Carboxylesterase type B" evidence="3">
    <location>
        <begin position="520"/>
        <end position="1030"/>
    </location>
</feature>
<comment type="caution">
    <text evidence="4">The sequence shown here is derived from an EMBL/GenBank/DDBJ whole genome shotgun (WGS) entry which is preliminary data.</text>
</comment>
<evidence type="ECO:0000313" key="5">
    <source>
        <dbReference type="Proteomes" id="UP000596742"/>
    </source>
</evidence>
<evidence type="ECO:0000259" key="3">
    <source>
        <dbReference type="Pfam" id="PF00135"/>
    </source>
</evidence>
<dbReference type="InterPro" id="IPR050309">
    <property type="entry name" value="Type-B_Carboxylest/Lipase"/>
</dbReference>
<dbReference type="Proteomes" id="UP000596742">
    <property type="component" value="Unassembled WGS sequence"/>
</dbReference>
<sequence length="1656" mass="186086">MPYAKPPLKDLRFEKPQEYGAWGNVLNATAYGPNCMQFLGQDIRLLPNLQVSEDCLHLNIIAPNDLNNSSRRPVFIWIHGGGFTNGQGMSVDGSVFAATGDVVLVTINYRLNIFGFVNVGIAHPRNLGLWDQKFAIKWIKQNIADFGGDPNTITLFGESAGGVSVGLQSIIPTNIGLFQRAIAQSGSFFSLRDIGTESEKLTREIGRVLNCSNCQDGDSLCLDCFRRFSAGDLLLGYGKGVKNLRKGFSLKAPIGPIVDQDLIPNDIFSMLNDSTSETSKMFNSIDFIAGSNDGEAGLFYFNLIGHQRAFHFDIKQGIPTRVLCNNIVPYVTKEVLKGCDNISHTICNKYSNDGRSNSLSDETVLAVNFFSDLEMSSLAARCLNFHNNTSKNSYQYLFTHKPTWGVIADRPSWLLGANHVDELPFLFGLRRWYPGNVSITPAEDALSSKIMSYWYNFGKTGDPNPKGTSEWPQYTKTTDHFPINDNLTQNIFHDTLIVSLLVSAVQAVTPIARRQLLTHTTRLGEVTGLKIWKYNTTVYQFKKIPYAKPPLTSLRFERPQPIRSWDETLNGTEYGPNCMQYLFENDKRLIPNLKISEDCLHLNIFAPRDLNKTSKRPVMIWIHGGGFTNGQGMMFDGSKLVALYDVIIVTMNYRLNIFGFINVGAGPGRNIGLWDQRFAIKWVKENIMDYGGNSEMITIFGESAGGISVGLQSVIPKNKGLFQRTIAHSGSLLLIRDIDDTEKLTREIGRIFNCSECLNGVQTCLNCLRNISSESLLQKYAAAEHNLQNGFSMNSTIGPIVDGELIPENPIDMLSNSTSPATQMFNSIDYITGTNDCEAGLFYFNLIGQQASFSFELKKGIPSRIVCHLFAPHVSRHVYKACDKVSEEICKKYSPQDKNHSQSQETYQAMNAYSDLEFASLAVRDLDFHSRSNKGTYQYLFTHKPTWGLIEDRPSWLVGANHADELEFVFGLEDWFPVNIDISPFEVELSSKMMSFWTTFAKTGNPNPENKQEWPAYDKTTKRFIIFGEYRNSTVDGFHDRMRFWNEDVPKLVSECHQKISPRTPNQAINTTLSADCCSVTTLLVFVLISAFQQLTTLATNPVFTHKTRLGEIKGIEVKAYNSTFYQFKKIPYAKPPLGTLRFGKPKPFGSWNDTLNATEYGPNCMQNFYSSNSRLIPNHDRSEDCLHLNIFAPRDVSKNSSRPVMIWIHGGSFTNGQGMKFNGTKLAAVGDVIIVTINYRLNVFGFANAGVGSIRNIGLWDQRFAILWVKNNIEDYGGNPNMITIFGESSGGVSVELQAMSPKNKGLFQRAISQSIYIDGIMDWDSYESLTREIGRLLNCSECITGVNSCLDCLRSVPATNLLKAYSDGYNNINSGYGPTVDGDFIPASPVHMLSNPTSESSQMFNSIDYMAGINDCESAIHYYYSIKGEKNFDLKNGIPTDYLCNFSIPYISRTYFIECEKLSQEICKKYSPTDMSSSLSHETSLAINVHGDFGYASVTTRDLDFHTRSRKGTYQYLFTHKPTWKFLKERPSWSECGANHGDEIAFVFGLETWYPKDVIINQYESKLSSKMMTFWTNFAKTGNPNQEGKHEWPAYNKTSTNFMVLGEYRNSSVYNFHDRMNFWNKDVPRLVLDCKKASQSGNGTNNANIENTFG</sequence>
<feature type="domain" description="Carboxylesterase type B" evidence="3">
    <location>
        <begin position="1107"/>
        <end position="1624"/>
    </location>
</feature>
<keyword evidence="2" id="KW-0378">Hydrolase</keyword>
<dbReference type="Pfam" id="PF00135">
    <property type="entry name" value="COesterase"/>
    <property type="match status" value="3"/>
</dbReference>
<dbReference type="InterPro" id="IPR029058">
    <property type="entry name" value="AB_hydrolase_fold"/>
</dbReference>
<dbReference type="OrthoDB" id="3200163at2759"/>